<accession>A0A1H3W2R0</accession>
<organism evidence="1 2">
    <name type="scientific">Thalassobacillus cyri</name>
    <dbReference type="NCBI Taxonomy" id="571932"/>
    <lineage>
        <taxon>Bacteria</taxon>
        <taxon>Bacillati</taxon>
        <taxon>Bacillota</taxon>
        <taxon>Bacilli</taxon>
        <taxon>Bacillales</taxon>
        <taxon>Bacillaceae</taxon>
        <taxon>Thalassobacillus</taxon>
    </lineage>
</organism>
<dbReference type="Proteomes" id="UP000198584">
    <property type="component" value="Unassembled WGS sequence"/>
</dbReference>
<name>A0A1H3W2R0_9BACI</name>
<sequence length="101" mass="11676">MHINLIIFISSLNEPDVSKAMMKTYESNIRPVKGDIIDDPGFHPEFHNGYEVAKVTLNYAVDACWVSLSPLAIEVENIEVRRYIDHLEVHDWQELPKEKIV</sequence>
<dbReference type="STRING" id="571932.SAMN05421743_101300"/>
<evidence type="ECO:0000313" key="1">
    <source>
        <dbReference type="EMBL" id="SDZ81465.1"/>
    </source>
</evidence>
<dbReference type="RefSeq" id="WP_093041502.1">
    <property type="nucleotide sequence ID" value="NZ_FNQR01000001.1"/>
</dbReference>
<proteinExistence type="predicted"/>
<keyword evidence="2" id="KW-1185">Reference proteome</keyword>
<protein>
    <submittedName>
        <fullName evidence="1">Uncharacterized protein</fullName>
    </submittedName>
</protein>
<dbReference type="OrthoDB" id="2454189at2"/>
<gene>
    <name evidence="1" type="ORF">SAMN05421743_101300</name>
</gene>
<reference evidence="1 2" key="1">
    <citation type="submission" date="2016-10" db="EMBL/GenBank/DDBJ databases">
        <authorList>
            <person name="de Groot N.N."/>
        </authorList>
    </citation>
    <scope>NUCLEOTIDE SEQUENCE [LARGE SCALE GENOMIC DNA]</scope>
    <source>
        <strain evidence="1 2">CCM7597</strain>
    </source>
</reference>
<evidence type="ECO:0000313" key="2">
    <source>
        <dbReference type="Proteomes" id="UP000198584"/>
    </source>
</evidence>
<dbReference type="AlphaFoldDB" id="A0A1H3W2R0"/>
<dbReference type="EMBL" id="FNQR01000001">
    <property type="protein sequence ID" value="SDZ81465.1"/>
    <property type="molecule type" value="Genomic_DNA"/>
</dbReference>